<dbReference type="Proteomes" id="UP000236161">
    <property type="component" value="Unassembled WGS sequence"/>
</dbReference>
<feature type="region of interest" description="Disordered" evidence="1">
    <location>
        <begin position="21"/>
        <end position="45"/>
    </location>
</feature>
<protein>
    <submittedName>
        <fullName evidence="2">Uncharacterized protein</fullName>
    </submittedName>
</protein>
<feature type="compositionally biased region" description="Low complexity" evidence="1">
    <location>
        <begin position="114"/>
        <end position="128"/>
    </location>
</feature>
<gene>
    <name evidence="2" type="ORF">AXF42_Ash010213</name>
</gene>
<reference evidence="2 3" key="1">
    <citation type="journal article" date="2017" name="Nature">
        <title>The Apostasia genome and the evolution of orchids.</title>
        <authorList>
            <person name="Zhang G.Q."/>
            <person name="Liu K.W."/>
            <person name="Li Z."/>
            <person name="Lohaus R."/>
            <person name="Hsiao Y.Y."/>
            <person name="Niu S.C."/>
            <person name="Wang J.Y."/>
            <person name="Lin Y.C."/>
            <person name="Xu Q."/>
            <person name="Chen L.J."/>
            <person name="Yoshida K."/>
            <person name="Fujiwara S."/>
            <person name="Wang Z.W."/>
            <person name="Zhang Y.Q."/>
            <person name="Mitsuda N."/>
            <person name="Wang M."/>
            <person name="Liu G.H."/>
            <person name="Pecoraro L."/>
            <person name="Huang H.X."/>
            <person name="Xiao X.J."/>
            <person name="Lin M."/>
            <person name="Wu X.Y."/>
            <person name="Wu W.L."/>
            <person name="Chen Y.Y."/>
            <person name="Chang S.B."/>
            <person name="Sakamoto S."/>
            <person name="Ohme-Takagi M."/>
            <person name="Yagi M."/>
            <person name="Zeng S.J."/>
            <person name="Shen C.Y."/>
            <person name="Yeh C.M."/>
            <person name="Luo Y.B."/>
            <person name="Tsai W.C."/>
            <person name="Van de Peer Y."/>
            <person name="Liu Z.J."/>
        </authorList>
    </citation>
    <scope>NUCLEOTIDE SEQUENCE [LARGE SCALE GENOMIC DNA]</scope>
    <source>
        <strain evidence="3">cv. Shenzhen</strain>
        <tissue evidence="2">Stem</tissue>
    </source>
</reference>
<feature type="region of interest" description="Disordered" evidence="1">
    <location>
        <begin position="182"/>
        <end position="204"/>
    </location>
</feature>
<feature type="compositionally biased region" description="Low complexity" evidence="1">
    <location>
        <begin position="34"/>
        <end position="45"/>
    </location>
</feature>
<organism evidence="2 3">
    <name type="scientific">Apostasia shenzhenica</name>
    <dbReference type="NCBI Taxonomy" id="1088818"/>
    <lineage>
        <taxon>Eukaryota</taxon>
        <taxon>Viridiplantae</taxon>
        <taxon>Streptophyta</taxon>
        <taxon>Embryophyta</taxon>
        <taxon>Tracheophyta</taxon>
        <taxon>Spermatophyta</taxon>
        <taxon>Magnoliopsida</taxon>
        <taxon>Liliopsida</taxon>
        <taxon>Asparagales</taxon>
        <taxon>Orchidaceae</taxon>
        <taxon>Apostasioideae</taxon>
        <taxon>Apostasia</taxon>
    </lineage>
</organism>
<dbReference type="OrthoDB" id="692030at2759"/>
<sequence>MAEARREIITALKFHRAAMKQANERQKQQNLHQPPASAPSSEESSLGLVLESLKSNAIFHPKPMASSYPYLSYPLSESSPVSQILHLHQLNVHEFAAETSVFGSGKAPPSQFLSSSSSSSTAANSNASVDPALHPAMGDEEMAEIRSVSEKHDIEWDDMMSLVTTARWSKFLKAMEVDRGDNGGEGGEGLEIPPWLNDGIVMDD</sequence>
<dbReference type="EMBL" id="KZ452008">
    <property type="protein sequence ID" value="PKA52317.1"/>
    <property type="molecule type" value="Genomic_DNA"/>
</dbReference>
<evidence type="ECO:0000313" key="2">
    <source>
        <dbReference type="EMBL" id="PKA52317.1"/>
    </source>
</evidence>
<accession>A0A2I0A9U1</accession>
<dbReference type="PANTHER" id="PTHR37256">
    <property type="entry name" value="E1A-BINDING PROTEIN P400-LIKE"/>
    <property type="match status" value="1"/>
</dbReference>
<evidence type="ECO:0000256" key="1">
    <source>
        <dbReference type="SAM" id="MobiDB-lite"/>
    </source>
</evidence>
<proteinExistence type="predicted"/>
<name>A0A2I0A9U1_9ASPA</name>
<feature type="region of interest" description="Disordered" evidence="1">
    <location>
        <begin position="106"/>
        <end position="134"/>
    </location>
</feature>
<evidence type="ECO:0000313" key="3">
    <source>
        <dbReference type="Proteomes" id="UP000236161"/>
    </source>
</evidence>
<dbReference type="PANTHER" id="PTHR37256:SF1">
    <property type="entry name" value="MYB-LIKE PROTEIN A"/>
    <property type="match status" value="1"/>
</dbReference>
<dbReference type="AlphaFoldDB" id="A0A2I0A9U1"/>
<keyword evidence="3" id="KW-1185">Reference proteome</keyword>